<evidence type="ECO:0000256" key="1">
    <source>
        <dbReference type="SAM" id="MobiDB-lite"/>
    </source>
</evidence>
<dbReference type="AlphaFoldDB" id="A0A7C8YQQ8"/>
<reference evidence="2" key="1">
    <citation type="journal article" date="2013" name="J. Plant Res.">
        <title>Effect of fungi and light on seed germination of three Opuntia species from semiarid lands of central Mexico.</title>
        <authorList>
            <person name="Delgado-Sanchez P."/>
            <person name="Jimenez-Bremont J.F."/>
            <person name="Guerrero-Gonzalez Mde L."/>
            <person name="Flores J."/>
        </authorList>
    </citation>
    <scope>NUCLEOTIDE SEQUENCE</scope>
    <source>
        <tissue evidence="2">Cladode</tissue>
    </source>
</reference>
<feature type="region of interest" description="Disordered" evidence="1">
    <location>
        <begin position="20"/>
        <end position="39"/>
    </location>
</feature>
<protein>
    <submittedName>
        <fullName evidence="2">Uncharacterized protein</fullName>
    </submittedName>
</protein>
<dbReference type="EMBL" id="GISG01045658">
    <property type="protein sequence ID" value="MBA4623931.1"/>
    <property type="molecule type" value="Transcribed_RNA"/>
</dbReference>
<sequence length="118" mass="12925">MPSRKFGTVETCKLAEPKKSNPLVLSSPAHQAPTTTSSAPVNTTSVVCHGLWRSYHRHLGVSTDLTHQVALHRLKIVILVILENVPTTNSLFSAYPNCIQSPKLDPILPCTAITPLRY</sequence>
<accession>A0A7C8YQQ8</accession>
<proteinExistence type="predicted"/>
<organism evidence="2">
    <name type="scientific">Opuntia streptacantha</name>
    <name type="common">Prickly pear cactus</name>
    <name type="synonym">Opuntia cardona</name>
    <dbReference type="NCBI Taxonomy" id="393608"/>
    <lineage>
        <taxon>Eukaryota</taxon>
        <taxon>Viridiplantae</taxon>
        <taxon>Streptophyta</taxon>
        <taxon>Embryophyta</taxon>
        <taxon>Tracheophyta</taxon>
        <taxon>Spermatophyta</taxon>
        <taxon>Magnoliopsida</taxon>
        <taxon>eudicotyledons</taxon>
        <taxon>Gunneridae</taxon>
        <taxon>Pentapetalae</taxon>
        <taxon>Caryophyllales</taxon>
        <taxon>Cactineae</taxon>
        <taxon>Cactaceae</taxon>
        <taxon>Opuntioideae</taxon>
        <taxon>Opuntia</taxon>
    </lineage>
</organism>
<feature type="compositionally biased region" description="Polar residues" evidence="1">
    <location>
        <begin position="28"/>
        <end position="39"/>
    </location>
</feature>
<reference evidence="2" key="2">
    <citation type="submission" date="2020-07" db="EMBL/GenBank/DDBJ databases">
        <authorList>
            <person name="Vera ALvarez R."/>
            <person name="Arias-Moreno D.M."/>
            <person name="Jimenez-Jacinto V."/>
            <person name="Jimenez-Bremont J.F."/>
            <person name="Swaminathan K."/>
            <person name="Moose S.P."/>
            <person name="Guerrero-Gonzalez M.L."/>
            <person name="Marino-Ramirez L."/>
            <person name="Landsman D."/>
            <person name="Rodriguez-Kessler M."/>
            <person name="Delgado-Sanchez P."/>
        </authorList>
    </citation>
    <scope>NUCLEOTIDE SEQUENCE</scope>
    <source>
        <tissue evidence="2">Cladode</tissue>
    </source>
</reference>
<evidence type="ECO:0000313" key="2">
    <source>
        <dbReference type="EMBL" id="MBA4623931.1"/>
    </source>
</evidence>
<name>A0A7C8YQQ8_OPUST</name>